<dbReference type="RefSeq" id="WP_101646876.1">
    <property type="nucleotide sequence ID" value="NZ_PGVE01000028.1"/>
</dbReference>
<dbReference type="Gene3D" id="1.10.10.10">
    <property type="entry name" value="Winged helix-like DNA-binding domain superfamily/Winged helix DNA-binding domain"/>
    <property type="match status" value="1"/>
</dbReference>
<dbReference type="Pfam" id="PF08281">
    <property type="entry name" value="Sigma70_r4_2"/>
    <property type="match status" value="1"/>
</dbReference>
<comment type="caution">
    <text evidence="7">The sequence shown here is derived from an EMBL/GenBank/DDBJ whole genome shotgun (WGS) entry which is preliminary data.</text>
</comment>
<reference evidence="7 8" key="1">
    <citation type="submission" date="2017-11" db="EMBL/GenBank/DDBJ databases">
        <title>Comparitive Functional Genomics of Dry Heat Resistant strains isolated from the Viking Spacecraft.</title>
        <authorList>
            <person name="Seuylemezian A."/>
            <person name="Cooper K."/>
            <person name="Vaishampayan P."/>
        </authorList>
    </citation>
    <scope>NUCLEOTIDE SEQUENCE [LARGE SCALE GENOMIC DNA]</scope>
    <source>
        <strain evidence="7 8">V32-6</strain>
    </source>
</reference>
<keyword evidence="3" id="KW-0731">Sigma factor</keyword>
<dbReference type="EMBL" id="PGVE01000028">
    <property type="protein sequence ID" value="PLS07135.1"/>
    <property type="molecule type" value="Genomic_DNA"/>
</dbReference>
<dbReference type="GO" id="GO:0016987">
    <property type="term" value="F:sigma factor activity"/>
    <property type="evidence" value="ECO:0007669"/>
    <property type="project" value="UniProtKB-KW"/>
</dbReference>
<dbReference type="InterPro" id="IPR013324">
    <property type="entry name" value="RNA_pol_sigma_r3/r4-like"/>
</dbReference>
<sequence>MSAKLDPFSIAGPKNDENHWNEKYPKLQQYCRFLAQNQWEGDDIAQETYLKALKYPQHQISTALLNKIAYHHWIDQLRKRKHETFEPNLDQSHYEITRSLEEVTNTVEMLIQKFTPKQAVIFLLKEAFQYQLKEIAQILGTNESAVKASLHRGKKRLEKTTEEEEAFSVESFWNEEEKEQMTDIFYEALKEEDPSVLIEAIPSITANSNVPNFSSKLLETRYPSPSSTLCMAA</sequence>
<dbReference type="InterPro" id="IPR014284">
    <property type="entry name" value="RNA_pol_sigma-70_dom"/>
</dbReference>
<dbReference type="GO" id="GO:0006352">
    <property type="term" value="P:DNA-templated transcription initiation"/>
    <property type="evidence" value="ECO:0007669"/>
    <property type="project" value="InterPro"/>
</dbReference>
<keyword evidence="4" id="KW-0238">DNA-binding</keyword>
<proteinExistence type="inferred from homology"/>
<evidence type="ECO:0000313" key="7">
    <source>
        <dbReference type="EMBL" id="PLS07135.1"/>
    </source>
</evidence>
<dbReference type="OrthoDB" id="2381154at2"/>
<dbReference type="GO" id="GO:0003677">
    <property type="term" value="F:DNA binding"/>
    <property type="evidence" value="ECO:0007669"/>
    <property type="project" value="UniProtKB-KW"/>
</dbReference>
<accession>A0A2N5HNM9</accession>
<dbReference type="AlphaFoldDB" id="A0A2N5HNM9"/>
<dbReference type="InterPro" id="IPR039425">
    <property type="entry name" value="RNA_pol_sigma-70-like"/>
</dbReference>
<feature type="domain" description="RNA polymerase sigma factor 70 region 4 type 2" evidence="6">
    <location>
        <begin position="107"/>
        <end position="157"/>
    </location>
</feature>
<evidence type="ECO:0000259" key="6">
    <source>
        <dbReference type="Pfam" id="PF08281"/>
    </source>
</evidence>
<keyword evidence="5" id="KW-0804">Transcription</keyword>
<dbReference type="Gene3D" id="1.10.1740.10">
    <property type="match status" value="1"/>
</dbReference>
<dbReference type="NCBIfam" id="TIGR02937">
    <property type="entry name" value="sigma70-ECF"/>
    <property type="match status" value="1"/>
</dbReference>
<dbReference type="InterPro" id="IPR036388">
    <property type="entry name" value="WH-like_DNA-bd_sf"/>
</dbReference>
<evidence type="ECO:0000256" key="2">
    <source>
        <dbReference type="ARBA" id="ARBA00023015"/>
    </source>
</evidence>
<dbReference type="PANTHER" id="PTHR43133">
    <property type="entry name" value="RNA POLYMERASE ECF-TYPE SIGMA FACTO"/>
    <property type="match status" value="1"/>
</dbReference>
<protein>
    <submittedName>
        <fullName evidence="7">RNA polymerase subunit sigma</fullName>
    </submittedName>
</protein>
<evidence type="ECO:0000256" key="1">
    <source>
        <dbReference type="ARBA" id="ARBA00010641"/>
    </source>
</evidence>
<evidence type="ECO:0000313" key="8">
    <source>
        <dbReference type="Proteomes" id="UP000234950"/>
    </source>
</evidence>
<gene>
    <name evidence="7" type="ORF">CVD27_05500</name>
</gene>
<dbReference type="PANTHER" id="PTHR43133:SF8">
    <property type="entry name" value="RNA POLYMERASE SIGMA FACTOR HI_1459-RELATED"/>
    <property type="match status" value="1"/>
</dbReference>
<dbReference type="SUPFAM" id="SSF88659">
    <property type="entry name" value="Sigma3 and sigma4 domains of RNA polymerase sigma factors"/>
    <property type="match status" value="1"/>
</dbReference>
<dbReference type="InterPro" id="IPR013249">
    <property type="entry name" value="RNA_pol_sigma70_r4_t2"/>
</dbReference>
<keyword evidence="2" id="KW-0805">Transcription regulation</keyword>
<dbReference type="SUPFAM" id="SSF88946">
    <property type="entry name" value="Sigma2 domain of RNA polymerase sigma factors"/>
    <property type="match status" value="1"/>
</dbReference>
<organism evidence="7 8">
    <name type="scientific">Neobacillus cucumis</name>
    <dbReference type="NCBI Taxonomy" id="1740721"/>
    <lineage>
        <taxon>Bacteria</taxon>
        <taxon>Bacillati</taxon>
        <taxon>Bacillota</taxon>
        <taxon>Bacilli</taxon>
        <taxon>Bacillales</taxon>
        <taxon>Bacillaceae</taxon>
        <taxon>Neobacillus</taxon>
    </lineage>
</organism>
<keyword evidence="8" id="KW-1185">Reference proteome</keyword>
<evidence type="ECO:0000256" key="3">
    <source>
        <dbReference type="ARBA" id="ARBA00023082"/>
    </source>
</evidence>
<dbReference type="InterPro" id="IPR013325">
    <property type="entry name" value="RNA_pol_sigma_r2"/>
</dbReference>
<name>A0A2N5HNM9_9BACI</name>
<comment type="similarity">
    <text evidence="1">Belongs to the sigma-70 factor family. ECF subfamily.</text>
</comment>
<evidence type="ECO:0000256" key="5">
    <source>
        <dbReference type="ARBA" id="ARBA00023163"/>
    </source>
</evidence>
<dbReference type="Proteomes" id="UP000234950">
    <property type="component" value="Unassembled WGS sequence"/>
</dbReference>
<evidence type="ECO:0000256" key="4">
    <source>
        <dbReference type="ARBA" id="ARBA00023125"/>
    </source>
</evidence>